<protein>
    <submittedName>
        <fullName evidence="2">Uncharacterized protein</fullName>
    </submittedName>
</protein>
<reference evidence="2 3" key="1">
    <citation type="journal article" date="2012" name="BMC Genomics">
        <title>Complete genome sequence of Saccharothrix espanaensis DSM 44229T and comparison to the other completely sequenced Pseudonocardiaceae.</title>
        <authorList>
            <person name="Strobel T."/>
            <person name="Al-Dilaimi A."/>
            <person name="Blom J."/>
            <person name="Gessner A."/>
            <person name="Kalinowski J."/>
            <person name="Luzhetska M."/>
            <person name="Puhler A."/>
            <person name="Szczepanowski R."/>
            <person name="Bechthold A."/>
            <person name="Ruckert C."/>
        </authorList>
    </citation>
    <scope>NUCLEOTIDE SEQUENCE [LARGE SCALE GENOMIC DNA]</scope>
    <source>
        <strain evidence="3">ATCC 51144 / DSM 44229 / JCM 9112 / NBRC 15066 / NRRL 15764</strain>
    </source>
</reference>
<dbReference type="Proteomes" id="UP000006281">
    <property type="component" value="Chromosome"/>
</dbReference>
<proteinExistence type="predicted"/>
<evidence type="ECO:0000256" key="1">
    <source>
        <dbReference type="SAM" id="MobiDB-lite"/>
    </source>
</evidence>
<dbReference type="HOGENOM" id="CLU_3122371_0_0_11"/>
<dbReference type="KEGG" id="sesp:BN6_24780"/>
<dbReference type="EMBL" id="HE804045">
    <property type="protein sequence ID" value="CCH29792.1"/>
    <property type="molecule type" value="Genomic_DNA"/>
</dbReference>
<sequence length="50" mass="5307">MDGRDQRGEHVRDGLHGGYRTDAAPGPPRGTTERLGGPADRRGRGRALPG</sequence>
<organism evidence="2 3">
    <name type="scientific">Saccharothrix espanaensis (strain ATCC 51144 / DSM 44229 / JCM 9112 / NBRC 15066 / NRRL 15764)</name>
    <dbReference type="NCBI Taxonomy" id="1179773"/>
    <lineage>
        <taxon>Bacteria</taxon>
        <taxon>Bacillati</taxon>
        <taxon>Actinomycetota</taxon>
        <taxon>Actinomycetes</taxon>
        <taxon>Pseudonocardiales</taxon>
        <taxon>Pseudonocardiaceae</taxon>
        <taxon>Saccharothrix</taxon>
    </lineage>
</organism>
<accession>K0JWD7</accession>
<evidence type="ECO:0000313" key="2">
    <source>
        <dbReference type="EMBL" id="CCH29792.1"/>
    </source>
</evidence>
<evidence type="ECO:0000313" key="3">
    <source>
        <dbReference type="Proteomes" id="UP000006281"/>
    </source>
</evidence>
<feature type="compositionally biased region" description="Basic and acidic residues" evidence="1">
    <location>
        <begin position="1"/>
        <end position="15"/>
    </location>
</feature>
<keyword evidence="3" id="KW-1185">Reference proteome</keyword>
<name>K0JWD7_SACES</name>
<dbReference type="AlphaFoldDB" id="K0JWD7"/>
<gene>
    <name evidence="2" type="ordered locus">BN6_24780</name>
</gene>
<feature type="region of interest" description="Disordered" evidence="1">
    <location>
        <begin position="1"/>
        <end position="50"/>
    </location>
</feature>